<dbReference type="SMART" id="SM01379">
    <property type="entry name" value="GAGE"/>
    <property type="match status" value="1"/>
</dbReference>
<evidence type="ECO:0000256" key="1">
    <source>
        <dbReference type="SAM" id="MobiDB-lite"/>
    </source>
</evidence>
<name>A0A7J7T2B9_PIPKU</name>
<feature type="compositionally biased region" description="Basic and acidic residues" evidence="1">
    <location>
        <begin position="48"/>
        <end position="63"/>
    </location>
</feature>
<comment type="caution">
    <text evidence="3">The sequence shown here is derived from an EMBL/GenBank/DDBJ whole genome shotgun (WGS) entry which is preliminary data.</text>
</comment>
<evidence type="ECO:0000259" key="2">
    <source>
        <dbReference type="SMART" id="SM01379"/>
    </source>
</evidence>
<keyword evidence="4" id="KW-1185">Reference proteome</keyword>
<evidence type="ECO:0000313" key="3">
    <source>
        <dbReference type="EMBL" id="KAF6294635.1"/>
    </source>
</evidence>
<dbReference type="AlphaFoldDB" id="A0A7J7T2B9"/>
<evidence type="ECO:0000313" key="4">
    <source>
        <dbReference type="Proteomes" id="UP000558488"/>
    </source>
</evidence>
<dbReference type="Proteomes" id="UP000558488">
    <property type="component" value="Unassembled WGS sequence"/>
</dbReference>
<feature type="compositionally biased region" description="Basic residues" evidence="1">
    <location>
        <begin position="1"/>
        <end position="10"/>
    </location>
</feature>
<dbReference type="EMBL" id="JACAGB010000032">
    <property type="protein sequence ID" value="KAF6294635.1"/>
    <property type="molecule type" value="Genomic_DNA"/>
</dbReference>
<dbReference type="Pfam" id="PF05831">
    <property type="entry name" value="GAGE"/>
    <property type="match status" value="1"/>
</dbReference>
<proteinExistence type="predicted"/>
<accession>A0A7J7T2B9</accession>
<dbReference type="InterPro" id="IPR031320">
    <property type="entry name" value="GAGE"/>
</dbReference>
<protein>
    <recommendedName>
        <fullName evidence="2">GAGE domain-containing protein</fullName>
    </recommendedName>
</protein>
<sequence>MNARLRSRSRGRPDGQESSDQVKPAVAQQPTDKKTEEEPAVGAPNKEPGQEKEEGVPVVKEPEMEGEGQKMAQGEAQDERDERADGSDSDENPAILVPVMIPKDDGQ</sequence>
<feature type="region of interest" description="Disordered" evidence="1">
    <location>
        <begin position="1"/>
        <end position="107"/>
    </location>
</feature>
<gene>
    <name evidence="3" type="ORF">mPipKuh1_013072</name>
</gene>
<reference evidence="3 4" key="1">
    <citation type="journal article" date="2020" name="Nature">
        <title>Six reference-quality genomes reveal evolution of bat adaptations.</title>
        <authorList>
            <person name="Jebb D."/>
            <person name="Huang Z."/>
            <person name="Pippel M."/>
            <person name="Hughes G.M."/>
            <person name="Lavrichenko K."/>
            <person name="Devanna P."/>
            <person name="Winkler S."/>
            <person name="Jermiin L.S."/>
            <person name="Skirmuntt E.C."/>
            <person name="Katzourakis A."/>
            <person name="Burkitt-Gray L."/>
            <person name="Ray D.A."/>
            <person name="Sullivan K.A.M."/>
            <person name="Roscito J.G."/>
            <person name="Kirilenko B.M."/>
            <person name="Davalos L.M."/>
            <person name="Corthals A.P."/>
            <person name="Power M.L."/>
            <person name="Jones G."/>
            <person name="Ransome R.D."/>
            <person name="Dechmann D.K.N."/>
            <person name="Locatelli A.G."/>
            <person name="Puechmaille S.J."/>
            <person name="Fedrigo O."/>
            <person name="Jarvis E.D."/>
            <person name="Hiller M."/>
            <person name="Vernes S.C."/>
            <person name="Myers E.W."/>
            <person name="Teeling E.C."/>
        </authorList>
    </citation>
    <scope>NUCLEOTIDE SEQUENCE [LARGE SCALE GENOMIC DNA]</scope>
    <source>
        <strain evidence="3">MPipKuh1</strain>
        <tissue evidence="3">Flight muscle</tissue>
    </source>
</reference>
<organism evidence="3 4">
    <name type="scientific">Pipistrellus kuhlii</name>
    <name type="common">Kuhl's pipistrelle</name>
    <dbReference type="NCBI Taxonomy" id="59472"/>
    <lineage>
        <taxon>Eukaryota</taxon>
        <taxon>Metazoa</taxon>
        <taxon>Chordata</taxon>
        <taxon>Craniata</taxon>
        <taxon>Vertebrata</taxon>
        <taxon>Euteleostomi</taxon>
        <taxon>Mammalia</taxon>
        <taxon>Eutheria</taxon>
        <taxon>Laurasiatheria</taxon>
        <taxon>Chiroptera</taxon>
        <taxon>Yangochiroptera</taxon>
        <taxon>Vespertilionidae</taxon>
        <taxon>Pipistrellus</taxon>
    </lineage>
</organism>
<feature type="domain" description="GAGE" evidence="2">
    <location>
        <begin position="1"/>
        <end position="107"/>
    </location>
</feature>